<dbReference type="AlphaFoldDB" id="A0A927UCF9"/>
<keyword evidence="1" id="KW-0472">Membrane</keyword>
<reference evidence="2" key="1">
    <citation type="submission" date="2019-04" db="EMBL/GenBank/DDBJ databases">
        <title>Evolution of Biomass-Degrading Anaerobic Consortia Revealed by Metagenomics.</title>
        <authorList>
            <person name="Peng X."/>
        </authorList>
    </citation>
    <scope>NUCLEOTIDE SEQUENCE</scope>
    <source>
        <strain evidence="2">SIG311</strain>
    </source>
</reference>
<sequence length="434" mass="49684">MENIFEKDINIDEYKPESRGVQAYKRLFLLIGVFIIYTVSFEFLTYFWLIKKNIFNIYLQPRAYLFVGIGVFCICLSVFNVVLYFGITRVLENCTIEEKLDYNFCVYKKSKRKKNNNVLTAIACNYARMGNKEGCKQALSLLSKEYHPKILTDLKKWIDSDEDTFDTSLLKLKKRGAGTTASSFMLLIIAVGVFSSCLSSSDIIYSGLSDSIISIIGIIQAGAWLYITMYIIGFLIYIFGKNSIFTGAYFLRNYRAGIMLIAILILLLYCSINPIVQYTFESKPEENDSSTEYSSDIYNEDSYDYDYGNDYDYDYEESYDDSYPAEIDIMNEMIVLCNYLQKNGVIDDFKVELGYSAKGDVKGTVAQDSDYVYVLYDNGTKEDESGNECIELVLEAEPLDEQGNSLGQQEAKLMGFYLVNLSTDEVIDEHKTTW</sequence>
<feature type="transmembrane region" description="Helical" evidence="1">
    <location>
        <begin position="211"/>
        <end position="237"/>
    </location>
</feature>
<accession>A0A927UCF9</accession>
<name>A0A927UCF9_9FIRM</name>
<proteinExistence type="predicted"/>
<evidence type="ECO:0000313" key="3">
    <source>
        <dbReference type="Proteomes" id="UP000766246"/>
    </source>
</evidence>
<keyword evidence="1" id="KW-0812">Transmembrane</keyword>
<evidence type="ECO:0000256" key="1">
    <source>
        <dbReference type="SAM" id="Phobius"/>
    </source>
</evidence>
<gene>
    <name evidence="2" type="ORF">E7272_08495</name>
</gene>
<keyword evidence="1" id="KW-1133">Transmembrane helix</keyword>
<comment type="caution">
    <text evidence="2">The sequence shown here is derived from an EMBL/GenBank/DDBJ whole genome shotgun (WGS) entry which is preliminary data.</text>
</comment>
<feature type="transmembrane region" description="Helical" evidence="1">
    <location>
        <begin position="27"/>
        <end position="50"/>
    </location>
</feature>
<evidence type="ECO:0000313" key="2">
    <source>
        <dbReference type="EMBL" id="MBE5919870.1"/>
    </source>
</evidence>
<dbReference type="EMBL" id="SVER01000020">
    <property type="protein sequence ID" value="MBE5919870.1"/>
    <property type="molecule type" value="Genomic_DNA"/>
</dbReference>
<protein>
    <submittedName>
        <fullName evidence="2">Uncharacterized protein</fullName>
    </submittedName>
</protein>
<feature type="transmembrane region" description="Helical" evidence="1">
    <location>
        <begin position="62"/>
        <end position="87"/>
    </location>
</feature>
<organism evidence="2 3">
    <name type="scientific">Pseudobutyrivibrio ruminis</name>
    <dbReference type="NCBI Taxonomy" id="46206"/>
    <lineage>
        <taxon>Bacteria</taxon>
        <taxon>Bacillati</taxon>
        <taxon>Bacillota</taxon>
        <taxon>Clostridia</taxon>
        <taxon>Lachnospirales</taxon>
        <taxon>Lachnospiraceae</taxon>
        <taxon>Pseudobutyrivibrio</taxon>
    </lineage>
</organism>
<feature type="transmembrane region" description="Helical" evidence="1">
    <location>
        <begin position="258"/>
        <end position="280"/>
    </location>
</feature>
<feature type="transmembrane region" description="Helical" evidence="1">
    <location>
        <begin position="184"/>
        <end position="205"/>
    </location>
</feature>
<dbReference type="Proteomes" id="UP000766246">
    <property type="component" value="Unassembled WGS sequence"/>
</dbReference>